<gene>
    <name evidence="1" type="ORF">GCM10018793_70980</name>
</gene>
<protein>
    <submittedName>
        <fullName evidence="1">Uncharacterized protein</fullName>
    </submittedName>
</protein>
<comment type="caution">
    <text evidence="1">The sequence shown here is derived from an EMBL/GenBank/DDBJ whole genome shotgun (WGS) entry which is preliminary data.</text>
</comment>
<name>A0A919GRR7_9ACTN</name>
<keyword evidence="2" id="KW-1185">Reference proteome</keyword>
<evidence type="ECO:0000313" key="2">
    <source>
        <dbReference type="Proteomes" id="UP000603708"/>
    </source>
</evidence>
<accession>A0A919GRR7</accession>
<dbReference type="Proteomes" id="UP000603708">
    <property type="component" value="Unassembled WGS sequence"/>
</dbReference>
<sequence>MPEAMTELPHVREVEPFSEKDQPCFEEVREVLKKHGALSRFGLTLLHQHFDMADNEVLLETTDVENRVQTLTVKKKSDLDSVLETAWRLDSHEILTGCRIVCVQGEEGCLSDSC</sequence>
<dbReference type="EMBL" id="BNCD01000060">
    <property type="protein sequence ID" value="GHH89114.1"/>
    <property type="molecule type" value="Genomic_DNA"/>
</dbReference>
<evidence type="ECO:0000313" key="1">
    <source>
        <dbReference type="EMBL" id="GHH89114.1"/>
    </source>
</evidence>
<reference evidence="1" key="2">
    <citation type="submission" date="2020-09" db="EMBL/GenBank/DDBJ databases">
        <authorList>
            <person name="Sun Q."/>
            <person name="Ohkuma M."/>
        </authorList>
    </citation>
    <scope>NUCLEOTIDE SEQUENCE</scope>
    <source>
        <strain evidence="1">JCM 5069</strain>
    </source>
</reference>
<dbReference type="AlphaFoldDB" id="A0A919GRR7"/>
<reference evidence="1" key="1">
    <citation type="journal article" date="2014" name="Int. J. Syst. Evol. Microbiol.">
        <title>Complete genome sequence of Corynebacterium casei LMG S-19264T (=DSM 44701T), isolated from a smear-ripened cheese.</title>
        <authorList>
            <consortium name="US DOE Joint Genome Institute (JGI-PGF)"/>
            <person name="Walter F."/>
            <person name="Albersmeier A."/>
            <person name="Kalinowski J."/>
            <person name="Ruckert C."/>
        </authorList>
    </citation>
    <scope>NUCLEOTIDE SEQUENCE</scope>
    <source>
        <strain evidence="1">JCM 5069</strain>
    </source>
</reference>
<proteinExistence type="predicted"/>
<organism evidence="1 2">
    <name type="scientific">Streptomyces sulfonofaciens</name>
    <dbReference type="NCBI Taxonomy" id="68272"/>
    <lineage>
        <taxon>Bacteria</taxon>
        <taxon>Bacillati</taxon>
        <taxon>Actinomycetota</taxon>
        <taxon>Actinomycetes</taxon>
        <taxon>Kitasatosporales</taxon>
        <taxon>Streptomycetaceae</taxon>
        <taxon>Streptomyces</taxon>
    </lineage>
</organism>